<evidence type="ECO:0000256" key="1">
    <source>
        <dbReference type="ARBA" id="ARBA00022898"/>
    </source>
</evidence>
<dbReference type="InterPro" id="IPR029066">
    <property type="entry name" value="PLP-binding_barrel"/>
</dbReference>
<feature type="compositionally biased region" description="Low complexity" evidence="4">
    <location>
        <begin position="290"/>
        <end position="300"/>
    </location>
</feature>
<protein>
    <recommendedName>
        <fullName evidence="2">Pyridoxal phosphate homeostasis protein</fullName>
        <shortName evidence="2">PLP homeostasis protein</shortName>
    </recommendedName>
</protein>
<dbReference type="NCBIfam" id="TIGR00044">
    <property type="entry name" value="YggS family pyridoxal phosphate-dependent enzyme"/>
    <property type="match status" value="1"/>
</dbReference>
<dbReference type="Proteomes" id="UP001208570">
    <property type="component" value="Unassembled WGS sequence"/>
</dbReference>
<dbReference type="EMBL" id="JAODUP010001181">
    <property type="protein sequence ID" value="KAK2141019.1"/>
    <property type="molecule type" value="Genomic_DNA"/>
</dbReference>
<dbReference type="CDD" id="cd06822">
    <property type="entry name" value="PLPDE_III_YBL036c_euk"/>
    <property type="match status" value="1"/>
</dbReference>
<keyword evidence="7" id="KW-1185">Reference proteome</keyword>
<reference evidence="6" key="1">
    <citation type="journal article" date="2023" name="Mol. Biol. Evol.">
        <title>Third-Generation Sequencing Reveals the Adaptive Role of the Epigenome in Three Deep-Sea Polychaetes.</title>
        <authorList>
            <person name="Perez M."/>
            <person name="Aroh O."/>
            <person name="Sun Y."/>
            <person name="Lan Y."/>
            <person name="Juniper S.K."/>
            <person name="Young C.R."/>
            <person name="Angers B."/>
            <person name="Qian P.Y."/>
        </authorList>
    </citation>
    <scope>NUCLEOTIDE SEQUENCE</scope>
    <source>
        <strain evidence="6">P08H-3</strain>
    </source>
</reference>
<comment type="function">
    <text evidence="2">Pyridoxal 5'-phosphate (PLP)-binding protein, which may be involved in intracellular homeostatic regulation of pyridoxal 5'-phosphate (PLP), the active form of vitamin B6.</text>
</comment>
<dbReference type="SUPFAM" id="SSF51419">
    <property type="entry name" value="PLP-binding barrel"/>
    <property type="match status" value="1"/>
</dbReference>
<accession>A0AAD9IUN4</accession>
<dbReference type="HAMAP" id="MF_02087">
    <property type="entry name" value="PLP_homeostasis"/>
    <property type="match status" value="1"/>
</dbReference>
<evidence type="ECO:0000259" key="5">
    <source>
        <dbReference type="Pfam" id="PF01168"/>
    </source>
</evidence>
<evidence type="ECO:0000256" key="2">
    <source>
        <dbReference type="HAMAP-Rule" id="MF_03225"/>
    </source>
</evidence>
<dbReference type="Pfam" id="PF01168">
    <property type="entry name" value="Ala_racemase_N"/>
    <property type="match status" value="1"/>
</dbReference>
<comment type="similarity">
    <text evidence="2 3">Belongs to the pyridoxal phosphate-binding protein YggS/PROSC family.</text>
</comment>
<evidence type="ECO:0000256" key="4">
    <source>
        <dbReference type="SAM" id="MobiDB-lite"/>
    </source>
</evidence>
<feature type="modified residue" description="N6-(pyridoxal phosphate)lysine" evidence="2">
    <location>
        <position position="44"/>
    </location>
</feature>
<dbReference type="InterPro" id="IPR011078">
    <property type="entry name" value="PyrdxlP_homeostasis"/>
</dbReference>
<evidence type="ECO:0000256" key="3">
    <source>
        <dbReference type="RuleBase" id="RU004514"/>
    </source>
</evidence>
<organism evidence="6 7">
    <name type="scientific">Paralvinella palmiformis</name>
    <dbReference type="NCBI Taxonomy" id="53620"/>
    <lineage>
        <taxon>Eukaryota</taxon>
        <taxon>Metazoa</taxon>
        <taxon>Spiralia</taxon>
        <taxon>Lophotrochozoa</taxon>
        <taxon>Annelida</taxon>
        <taxon>Polychaeta</taxon>
        <taxon>Sedentaria</taxon>
        <taxon>Canalipalpata</taxon>
        <taxon>Terebellida</taxon>
        <taxon>Terebelliformia</taxon>
        <taxon>Alvinellidae</taxon>
        <taxon>Paralvinella</taxon>
    </lineage>
</organism>
<dbReference type="PANTHER" id="PTHR10146:SF14">
    <property type="entry name" value="PYRIDOXAL PHOSPHATE HOMEOSTASIS PROTEIN"/>
    <property type="match status" value="1"/>
</dbReference>
<feature type="compositionally biased region" description="Basic and acidic residues" evidence="4">
    <location>
        <begin position="305"/>
        <end position="316"/>
    </location>
</feature>
<feature type="region of interest" description="Disordered" evidence="4">
    <location>
        <begin position="287"/>
        <end position="316"/>
    </location>
</feature>
<sequence length="316" mass="35538">MFRKMADSEICKALRSVRERMTLAYQKRPPDRQKLETRLVAVSKTKPLSLVKEAYGCGQRHFGENYVQELVEKSHDNEMLEKCKEIKWHFIGHLQRNKVNKIISIPNLFMLETIDSEKLATTVNHSLDLQKPEQRLKVMVQVNTSGEKNKHGSPPAEAADLVRHVINNCPNLEFVGLMTIGMFDYDLRNGPNPDFQKLLQVKDDVCQRLKLDSDTVELSMGMSNDFEHAGIPSRRLSPFGDSVDSGSRSSGIHPHSQIEVGSTNVRVGSTIFGAREYKGVVMPSAGGEQTLTSLSTPEESTNCEKQLEQLNIKDKS</sequence>
<dbReference type="FunFam" id="3.20.20.10:FF:000007">
    <property type="entry name" value="Pyridoxal phosphate homeostasis protein"/>
    <property type="match status" value="1"/>
</dbReference>
<name>A0AAD9IUN4_9ANNE</name>
<gene>
    <name evidence="6" type="ORF">LSH36_1181g00006</name>
</gene>
<feature type="domain" description="Alanine racemase N-terminal" evidence="5">
    <location>
        <begin position="36"/>
        <end position="227"/>
    </location>
</feature>
<evidence type="ECO:0000313" key="7">
    <source>
        <dbReference type="Proteomes" id="UP001208570"/>
    </source>
</evidence>
<dbReference type="InterPro" id="IPR001608">
    <property type="entry name" value="Ala_racemase_N"/>
</dbReference>
<dbReference type="PROSITE" id="PS01211">
    <property type="entry name" value="UPF0001"/>
    <property type="match status" value="1"/>
</dbReference>
<keyword evidence="1 2" id="KW-0663">Pyridoxal phosphate</keyword>
<comment type="caution">
    <text evidence="6">The sequence shown here is derived from an EMBL/GenBank/DDBJ whole genome shotgun (WGS) entry which is preliminary data.</text>
</comment>
<dbReference type="AlphaFoldDB" id="A0AAD9IUN4"/>
<dbReference type="GO" id="GO:0030170">
    <property type="term" value="F:pyridoxal phosphate binding"/>
    <property type="evidence" value="ECO:0007669"/>
    <property type="project" value="UniProtKB-UniRule"/>
</dbReference>
<dbReference type="PANTHER" id="PTHR10146">
    <property type="entry name" value="PROLINE SYNTHETASE CO-TRANSCRIBED BACTERIAL HOMOLOG PROTEIN"/>
    <property type="match status" value="1"/>
</dbReference>
<dbReference type="Gene3D" id="3.20.20.10">
    <property type="entry name" value="Alanine racemase"/>
    <property type="match status" value="1"/>
</dbReference>
<proteinExistence type="inferred from homology"/>
<evidence type="ECO:0000313" key="6">
    <source>
        <dbReference type="EMBL" id="KAK2141019.1"/>
    </source>
</evidence>